<evidence type="ECO:0000313" key="2">
    <source>
        <dbReference type="Proteomes" id="UP001163324"/>
    </source>
</evidence>
<accession>A0ACC0V3U9</accession>
<organism evidence="1 2">
    <name type="scientific">Trichothecium roseum</name>
    <dbReference type="NCBI Taxonomy" id="47278"/>
    <lineage>
        <taxon>Eukaryota</taxon>
        <taxon>Fungi</taxon>
        <taxon>Dikarya</taxon>
        <taxon>Ascomycota</taxon>
        <taxon>Pezizomycotina</taxon>
        <taxon>Sordariomycetes</taxon>
        <taxon>Hypocreomycetidae</taxon>
        <taxon>Hypocreales</taxon>
        <taxon>Hypocreales incertae sedis</taxon>
        <taxon>Trichothecium</taxon>
    </lineage>
</organism>
<comment type="caution">
    <text evidence="1">The sequence shown here is derived from an EMBL/GenBank/DDBJ whole genome shotgun (WGS) entry which is preliminary data.</text>
</comment>
<proteinExistence type="predicted"/>
<evidence type="ECO:0000313" key="1">
    <source>
        <dbReference type="EMBL" id="KAI9901061.1"/>
    </source>
</evidence>
<sequence length="538" mass="57113">MSLSQLSKLLPLPNEELQQVLDYGTSLSKEEAVSHFSNLLGDSPQAIDFISSFNSSRKDPKGASKAAAAASPQSPAPAPASEPYQGVPKSQRGPKKKKPQIHTLEARRVQDFAGPASTAYNKKTSDLEYIPKHQRGPTASAPGSNEASRSSTPKPAAGPAATPPSSQPKEKPSAGYLISDPVTKGKSKSTPGSRSSTPKPGSTKVTISGGTPMAGQSTATADLDAAIRALEISTNPTLDNPKSRKCNCVATRHPLSSAAPNCLSCGKVVCAKEGLGPCTSCGTPLLTPAEVQAMMRELRDERGRERMVADAKSNRRAEVSKKPAPFSQARNVTASTDPTIAEAEAKAREHRDKLLNFQAQNAQRTTVRDEAADFDVGTAMSGTGGSMWASPEERAKELKKQLKLMRELEWNAKPDYEKRQQVLSIDLAGGKVVRRMAAIERPVTPPSEEEDAGAADNHGILAESDGNKARGGAFGRNPLLGSVVRPTFDAKGKGLEAEGRPQKQRGWRKVQDDLDDNEGIILDGGIYGHAQGDEPECG</sequence>
<dbReference type="Proteomes" id="UP001163324">
    <property type="component" value="Chromosome 3"/>
</dbReference>
<reference evidence="1" key="1">
    <citation type="submission" date="2022-10" db="EMBL/GenBank/DDBJ databases">
        <title>Complete Genome of Trichothecium roseum strain YXFP-22015, a Plant Pathogen Isolated from Citrus.</title>
        <authorList>
            <person name="Wang Y."/>
            <person name="Zhu L."/>
        </authorList>
    </citation>
    <scope>NUCLEOTIDE SEQUENCE</scope>
    <source>
        <strain evidence="1">YXFP-22015</strain>
    </source>
</reference>
<dbReference type="EMBL" id="CM047942">
    <property type="protein sequence ID" value="KAI9901061.1"/>
    <property type="molecule type" value="Genomic_DNA"/>
</dbReference>
<protein>
    <submittedName>
        <fullName evidence="1">Uncharacterized protein</fullName>
    </submittedName>
</protein>
<gene>
    <name evidence="1" type="ORF">N3K66_002878</name>
</gene>
<name>A0ACC0V3U9_9HYPO</name>
<keyword evidence="2" id="KW-1185">Reference proteome</keyword>